<feature type="transmembrane region" description="Helical" evidence="1">
    <location>
        <begin position="278"/>
        <end position="297"/>
    </location>
</feature>
<comment type="caution">
    <text evidence="2">The sequence shown here is derived from an EMBL/GenBank/DDBJ whole genome shotgun (WGS) entry which is preliminary data.</text>
</comment>
<keyword evidence="1" id="KW-1133">Transmembrane helix</keyword>
<feature type="transmembrane region" description="Helical" evidence="1">
    <location>
        <begin position="219"/>
        <end position="240"/>
    </location>
</feature>
<keyword evidence="1" id="KW-0472">Membrane</keyword>
<sequence>MEISLSITSTEGVLAMLVGVCAFFFWLEKATQSRLFQYLPPLIFIYLTPVLLATQGILPTKSPVYEIIGLLVLPMMLVLLLLKVNVRGAIRVLGRGVGVMLFGTLGVMVGAPIGFLAVKPWLGPDAWKAFGTLAGSWIGGTGNMAAVSQMIDASGTDVGLAVIGDSVIYLFWLPILLGSKLFAERFAAFTGVDEDRVAKMTAAARAETNYTTAPTTPDILGLLTVALFASWIAELVAQRLPTIDPYLSASAWKILLITALGIGLSFTRLSKIPGSHELAMALVYLFVARMGAQTNLANAAGQTLPFLVGATIWIFIHGAFCLLGAKLLRVDVHTAAIASAANIGGAASASIVATHHQESLVPASILMALIGYAIGNFAGYATALLCLLVS</sequence>
<accession>A0A5C6C810</accession>
<reference evidence="2 3" key="1">
    <citation type="submission" date="2019-02" db="EMBL/GenBank/DDBJ databases">
        <title>Deep-cultivation of Planctomycetes and their phenomic and genomic characterization uncovers novel biology.</title>
        <authorList>
            <person name="Wiegand S."/>
            <person name="Jogler M."/>
            <person name="Boedeker C."/>
            <person name="Pinto D."/>
            <person name="Vollmers J."/>
            <person name="Rivas-Marin E."/>
            <person name="Kohn T."/>
            <person name="Peeters S.H."/>
            <person name="Heuer A."/>
            <person name="Rast P."/>
            <person name="Oberbeckmann S."/>
            <person name="Bunk B."/>
            <person name="Jeske O."/>
            <person name="Meyerdierks A."/>
            <person name="Storesund J.E."/>
            <person name="Kallscheuer N."/>
            <person name="Luecker S."/>
            <person name="Lage O.M."/>
            <person name="Pohl T."/>
            <person name="Merkel B.J."/>
            <person name="Hornburger P."/>
            <person name="Mueller R.-W."/>
            <person name="Bruemmer F."/>
            <person name="Labrenz M."/>
            <person name="Spormann A.M."/>
            <person name="Op Den Camp H."/>
            <person name="Overmann J."/>
            <person name="Amann R."/>
            <person name="Jetten M.S.M."/>
            <person name="Mascher T."/>
            <person name="Medema M.H."/>
            <person name="Devos D.P."/>
            <person name="Kaster A.-K."/>
            <person name="Ovreas L."/>
            <person name="Rohde M."/>
            <person name="Galperin M.Y."/>
            <person name="Jogler C."/>
        </authorList>
    </citation>
    <scope>NUCLEOTIDE SEQUENCE [LARGE SCALE GENOMIC DNA]</scope>
    <source>
        <strain evidence="2 3">Pla144</strain>
    </source>
</reference>
<dbReference type="AlphaFoldDB" id="A0A5C6C810"/>
<dbReference type="Proteomes" id="UP000318437">
    <property type="component" value="Unassembled WGS sequence"/>
</dbReference>
<gene>
    <name evidence="2" type="ORF">Pla144_48440</name>
</gene>
<dbReference type="PANTHER" id="PTHR34289">
    <property type="entry name" value="PROTEIN, PUTATIVE (DUF819)-RELATED"/>
    <property type="match status" value="1"/>
</dbReference>
<keyword evidence="3" id="KW-1185">Reference proteome</keyword>
<feature type="transmembrane region" description="Helical" evidence="1">
    <location>
        <begin position="158"/>
        <end position="177"/>
    </location>
</feature>
<dbReference type="PANTHER" id="PTHR34289:SF8">
    <property type="entry name" value="DUF819 DOMAIN-CONTAINING PROTEIN"/>
    <property type="match status" value="1"/>
</dbReference>
<dbReference type="OrthoDB" id="653763at2"/>
<feature type="transmembrane region" description="Helical" evidence="1">
    <location>
        <begin position="365"/>
        <end position="389"/>
    </location>
</feature>
<evidence type="ECO:0000313" key="3">
    <source>
        <dbReference type="Proteomes" id="UP000318437"/>
    </source>
</evidence>
<proteinExistence type="predicted"/>
<name>A0A5C6C810_9BACT</name>
<feature type="transmembrane region" description="Helical" evidence="1">
    <location>
        <begin position="303"/>
        <end position="323"/>
    </location>
</feature>
<dbReference type="Pfam" id="PF05684">
    <property type="entry name" value="DUF819"/>
    <property type="match status" value="1"/>
</dbReference>
<protein>
    <recommendedName>
        <fullName evidence="4">DUF819 family protein</fullName>
    </recommendedName>
</protein>
<feature type="transmembrane region" description="Helical" evidence="1">
    <location>
        <begin position="246"/>
        <end position="266"/>
    </location>
</feature>
<keyword evidence="1" id="KW-0812">Transmembrane</keyword>
<evidence type="ECO:0000313" key="2">
    <source>
        <dbReference type="EMBL" id="TWU20793.1"/>
    </source>
</evidence>
<feature type="transmembrane region" description="Helical" evidence="1">
    <location>
        <begin position="96"/>
        <end position="118"/>
    </location>
</feature>
<feature type="transmembrane region" description="Helical" evidence="1">
    <location>
        <begin position="6"/>
        <end position="27"/>
    </location>
</feature>
<dbReference type="EMBL" id="SJPS01000013">
    <property type="protein sequence ID" value="TWU20793.1"/>
    <property type="molecule type" value="Genomic_DNA"/>
</dbReference>
<feature type="transmembrane region" description="Helical" evidence="1">
    <location>
        <begin position="64"/>
        <end position="84"/>
    </location>
</feature>
<evidence type="ECO:0000256" key="1">
    <source>
        <dbReference type="SAM" id="Phobius"/>
    </source>
</evidence>
<evidence type="ECO:0008006" key="4">
    <source>
        <dbReference type="Google" id="ProtNLM"/>
    </source>
</evidence>
<feature type="transmembrane region" description="Helical" evidence="1">
    <location>
        <begin position="39"/>
        <end position="58"/>
    </location>
</feature>
<dbReference type="InterPro" id="IPR008537">
    <property type="entry name" value="DUF819"/>
</dbReference>
<organism evidence="2 3">
    <name type="scientific">Bythopirellula polymerisocia</name>
    <dbReference type="NCBI Taxonomy" id="2528003"/>
    <lineage>
        <taxon>Bacteria</taxon>
        <taxon>Pseudomonadati</taxon>
        <taxon>Planctomycetota</taxon>
        <taxon>Planctomycetia</taxon>
        <taxon>Pirellulales</taxon>
        <taxon>Lacipirellulaceae</taxon>
        <taxon>Bythopirellula</taxon>
    </lineage>
</organism>
<feature type="transmembrane region" description="Helical" evidence="1">
    <location>
        <begin position="335"/>
        <end position="353"/>
    </location>
</feature>